<gene>
    <name evidence="2" type="ORF">CI610_01364</name>
</gene>
<evidence type="ECO:0000256" key="1">
    <source>
        <dbReference type="SAM" id="Phobius"/>
    </source>
</evidence>
<accession>A0A2H9T8U9</accession>
<feature type="transmembrane region" description="Helical" evidence="1">
    <location>
        <begin position="18"/>
        <end position="37"/>
    </location>
</feature>
<comment type="caution">
    <text evidence="2">The sequence shown here is derived from an EMBL/GenBank/DDBJ whole genome shotgun (WGS) entry which is preliminary data.</text>
</comment>
<protein>
    <submittedName>
        <fullName evidence="2">Uncharacterized protein</fullName>
    </submittedName>
</protein>
<evidence type="ECO:0000313" key="2">
    <source>
        <dbReference type="EMBL" id="PJE79650.1"/>
    </source>
</evidence>
<reference evidence="2" key="1">
    <citation type="journal article" date="2017" name="Appl. Environ. Microbiol.">
        <title>Molecular characterization of an Endozoicomonas-like organism causing infection in king scallop Pecten maximus L.</title>
        <authorList>
            <person name="Cano I."/>
            <person name="van Aerle R."/>
            <person name="Ross S."/>
            <person name="Verner-Jeffreys D.W."/>
            <person name="Paley R.K."/>
            <person name="Rimmer G."/>
            <person name="Ryder D."/>
            <person name="Hooper P."/>
            <person name="Stone D."/>
            <person name="Feist S.W."/>
        </authorList>
    </citation>
    <scope>NUCLEOTIDE SEQUENCE</scope>
</reference>
<dbReference type="EMBL" id="NSIT01000055">
    <property type="protein sequence ID" value="PJE79650.1"/>
    <property type="molecule type" value="Genomic_DNA"/>
</dbReference>
<sequence length="58" mass="6858">MQTNQIIALLSEVFNNNFFIVAVGLGLIKLWSCWMQCKKISFKFESKRTEIEINFTRK</sequence>
<keyword evidence="1" id="KW-0472">Membrane</keyword>
<dbReference type="AlphaFoldDB" id="A0A2H9T8U9"/>
<keyword evidence="1" id="KW-0812">Transmembrane</keyword>
<keyword evidence="1" id="KW-1133">Transmembrane helix</keyword>
<name>A0A2H9T8U9_9ZZZZ</name>
<proteinExistence type="predicted"/>
<organism evidence="2">
    <name type="scientific">invertebrate metagenome</name>
    <dbReference type="NCBI Taxonomy" id="1711999"/>
    <lineage>
        <taxon>unclassified sequences</taxon>
        <taxon>metagenomes</taxon>
        <taxon>organismal metagenomes</taxon>
    </lineage>
</organism>